<evidence type="ECO:0000259" key="9">
    <source>
        <dbReference type="PROSITE" id="PS51324"/>
    </source>
</evidence>
<dbReference type="FunFam" id="1.20.120.1960:FF:000001">
    <property type="entry name" value="Sulfhydryl oxidase"/>
    <property type="match status" value="1"/>
</dbReference>
<evidence type="ECO:0000256" key="3">
    <source>
        <dbReference type="ARBA" id="ARBA00022729"/>
    </source>
</evidence>
<dbReference type="InterPro" id="IPR042568">
    <property type="entry name" value="QSOX_FAD-bd_sf"/>
</dbReference>
<sequence>MCNSFGIQGYPTVQFFNTFSKQPSDGIRLYDRNPDMMKRFLIDKLEAQKESPPPACPPLEPISAPEIDYFFENNDESFLTLIFEEHSSYMAREVALDMVQYQGVSVRRVLKEQADLVERFNVSSLPSGFLLCRNGSISKIRLKEECREEYTKFVRSLPGVKRTITNLIGWSANPVDDAVVQKTVNSSAIYIADLESSLHYSLRVEVARFSVLTGDRLKALTMYLSVLKKYFPARPYLRTLLSSLHSWLYRQRGKIVTYTDFADVLNNKDQKQKAVLTPNVNFVWCQGSKPEFRGYPCSVWTLFHMLTVRAAELGSSRDLSGSSLNKTSARMEVKRRTDPHEVLKAMCSYVRFFFGCRDCAEHFEKMAAESMNSVRNMDDAIRWLWLSHNRVNKRLAGDATEDPHFPKIQWPSKELCPDCRKMINNETTWDTPAVLNFMKKRFSENNLLYDYAEDEAVLLEKQNKRAGGQRTKRMAEDDQTDPEKQTVIQTIIPAIKAQEPEDRPTDSKGKPSSRHRATIIKMKSFTAIQNEREEDDIVDLDNSELHYFPRRTLQDSNKNGYAIQSELMLDLPDSDFDQEAVRLRLLKRGVDANSLIGVVAETGEVNWKGRWVKMLEVGFSRLDISICVFLYFLTSMCLLGMYLFLSFRSRFRQRCLYPQL</sequence>
<keyword evidence="2 7" id="KW-0285">Flavoprotein</keyword>
<dbReference type="Proteomes" id="UP000824782">
    <property type="component" value="Unassembled WGS sequence"/>
</dbReference>
<reference evidence="10" key="1">
    <citation type="thesis" date="2020" institute="ProQuest LLC" country="789 East Eisenhower Parkway, Ann Arbor, MI, USA">
        <title>Comparative Genomics and Chromosome Evolution.</title>
        <authorList>
            <person name="Mudd A.B."/>
        </authorList>
    </citation>
    <scope>NUCLEOTIDE SEQUENCE</scope>
    <source>
        <strain evidence="10">237g6f4</strain>
        <tissue evidence="10">Blood</tissue>
    </source>
</reference>
<dbReference type="InterPro" id="IPR017905">
    <property type="entry name" value="ERV/ALR_sulphydryl_oxidase"/>
</dbReference>
<dbReference type="EC" id="1.8.3.2" evidence="7"/>
<dbReference type="PROSITE" id="PS51324">
    <property type="entry name" value="ERV_ALR"/>
    <property type="match status" value="1"/>
</dbReference>
<dbReference type="GO" id="GO:0006457">
    <property type="term" value="P:protein folding"/>
    <property type="evidence" value="ECO:0007669"/>
    <property type="project" value="TreeGrafter"/>
</dbReference>
<dbReference type="FunFam" id="3.40.30.10:FF:000080">
    <property type="entry name" value="Sulfhydryl oxidase"/>
    <property type="match status" value="1"/>
</dbReference>
<keyword evidence="4 7" id="KW-0274">FAD</keyword>
<feature type="domain" description="ERV/ALR sulfhydryl oxidase" evidence="9">
    <location>
        <begin position="288"/>
        <end position="410"/>
    </location>
</feature>
<feature type="compositionally biased region" description="Basic and acidic residues" evidence="8">
    <location>
        <begin position="498"/>
        <end position="509"/>
    </location>
</feature>
<protein>
    <recommendedName>
        <fullName evidence="7">Sulfhydryl oxidase</fullName>
        <ecNumber evidence="7">1.8.3.2</ecNumber>
    </recommendedName>
</protein>
<feature type="region of interest" description="Disordered" evidence="8">
    <location>
        <begin position="496"/>
        <end position="515"/>
    </location>
</feature>
<keyword evidence="11" id="KW-1185">Reference proteome</keyword>
<dbReference type="Gene3D" id="3.40.30.10">
    <property type="entry name" value="Glutaredoxin"/>
    <property type="match status" value="1"/>
</dbReference>
<organism evidence="10 11">
    <name type="scientific">Engystomops pustulosus</name>
    <name type="common">Tungara frog</name>
    <name type="synonym">Physalaemus pustulosus</name>
    <dbReference type="NCBI Taxonomy" id="76066"/>
    <lineage>
        <taxon>Eukaryota</taxon>
        <taxon>Metazoa</taxon>
        <taxon>Chordata</taxon>
        <taxon>Craniata</taxon>
        <taxon>Vertebrata</taxon>
        <taxon>Euteleostomi</taxon>
        <taxon>Amphibia</taxon>
        <taxon>Batrachia</taxon>
        <taxon>Anura</taxon>
        <taxon>Neobatrachia</taxon>
        <taxon>Hyloidea</taxon>
        <taxon>Leptodactylidae</taxon>
        <taxon>Leiuperinae</taxon>
        <taxon>Engystomops</taxon>
    </lineage>
</organism>
<dbReference type="Pfam" id="PF04777">
    <property type="entry name" value="Evr1_Alr"/>
    <property type="match status" value="1"/>
</dbReference>
<dbReference type="FunFam" id="1.20.120.310:FF:000001">
    <property type="entry name" value="Sulfhydryl oxidase"/>
    <property type="match status" value="1"/>
</dbReference>
<dbReference type="Gene3D" id="1.20.120.1960">
    <property type="entry name" value="QSOX sulfhydryl oxidase domain"/>
    <property type="match status" value="1"/>
</dbReference>
<dbReference type="AlphaFoldDB" id="A0AAV7AA12"/>
<keyword evidence="7" id="KW-1133">Transmembrane helix</keyword>
<evidence type="ECO:0000313" key="11">
    <source>
        <dbReference type="Proteomes" id="UP000824782"/>
    </source>
</evidence>
<comment type="caution">
    <text evidence="10">The sequence shown here is derived from an EMBL/GenBank/DDBJ whole genome shotgun (WGS) entry which is preliminary data.</text>
</comment>
<evidence type="ECO:0000256" key="4">
    <source>
        <dbReference type="ARBA" id="ARBA00022827"/>
    </source>
</evidence>
<keyword evidence="7" id="KW-0472">Membrane</keyword>
<keyword evidence="3" id="KW-0732">Signal</keyword>
<feature type="region of interest" description="Disordered" evidence="8">
    <location>
        <begin position="464"/>
        <end position="484"/>
    </location>
</feature>
<comment type="catalytic activity">
    <reaction evidence="7">
        <text>2 R'C(R)SH + O2 = R'C(R)S-S(R)CR' + H2O2</text>
        <dbReference type="Rhea" id="RHEA:17357"/>
        <dbReference type="ChEBI" id="CHEBI:15379"/>
        <dbReference type="ChEBI" id="CHEBI:16240"/>
        <dbReference type="ChEBI" id="CHEBI:16520"/>
        <dbReference type="ChEBI" id="CHEBI:17412"/>
        <dbReference type="EC" id="1.8.3.2"/>
    </reaction>
</comment>
<evidence type="ECO:0000256" key="8">
    <source>
        <dbReference type="SAM" id="MobiDB-lite"/>
    </source>
</evidence>
<dbReference type="InterPro" id="IPR036774">
    <property type="entry name" value="ERV/ALR_sulphydryl_oxid_sf"/>
</dbReference>
<feature type="compositionally biased region" description="Basic and acidic residues" evidence="8">
    <location>
        <begin position="473"/>
        <end position="484"/>
    </location>
</feature>
<dbReference type="SUPFAM" id="SSF69000">
    <property type="entry name" value="FAD-dependent thiol oxidase"/>
    <property type="match status" value="1"/>
</dbReference>
<proteinExistence type="inferred from homology"/>
<dbReference type="Pfam" id="PF18108">
    <property type="entry name" value="QSOX_Trx1"/>
    <property type="match status" value="1"/>
</dbReference>
<gene>
    <name evidence="10" type="ORF">GDO81_017733</name>
</gene>
<evidence type="ECO:0000256" key="5">
    <source>
        <dbReference type="ARBA" id="ARBA00023002"/>
    </source>
</evidence>
<evidence type="ECO:0000256" key="1">
    <source>
        <dbReference type="ARBA" id="ARBA00001974"/>
    </source>
</evidence>
<dbReference type="GO" id="GO:0005615">
    <property type="term" value="C:extracellular space"/>
    <property type="evidence" value="ECO:0007669"/>
    <property type="project" value="TreeGrafter"/>
</dbReference>
<dbReference type="GO" id="GO:0003756">
    <property type="term" value="F:protein disulfide isomerase activity"/>
    <property type="evidence" value="ECO:0007669"/>
    <property type="project" value="TreeGrafter"/>
</dbReference>
<dbReference type="EMBL" id="WNYA01000009">
    <property type="protein sequence ID" value="KAG8555518.1"/>
    <property type="molecule type" value="Genomic_DNA"/>
</dbReference>
<name>A0AAV7AA12_ENGPU</name>
<dbReference type="PANTHER" id="PTHR22897">
    <property type="entry name" value="QUIESCIN Q6-RELATED SULFHYDRYL OXIDASE"/>
    <property type="match status" value="1"/>
</dbReference>
<keyword evidence="5 7" id="KW-0560">Oxidoreductase</keyword>
<dbReference type="Gene3D" id="1.20.120.310">
    <property type="entry name" value="ERV/ALR sulfhydryl oxidase domain"/>
    <property type="match status" value="1"/>
</dbReference>
<dbReference type="InterPro" id="IPR040986">
    <property type="entry name" value="QSOX_FAD-bd_dom"/>
</dbReference>
<comment type="cofactor">
    <cofactor evidence="1 7">
        <name>FAD</name>
        <dbReference type="ChEBI" id="CHEBI:57692"/>
    </cofactor>
</comment>
<evidence type="ECO:0000256" key="6">
    <source>
        <dbReference type="ARBA" id="ARBA00023157"/>
    </source>
</evidence>
<dbReference type="InterPro" id="IPR039798">
    <property type="entry name" value="Sulfhydryl_oxidase"/>
</dbReference>
<dbReference type="GO" id="GO:0016971">
    <property type="term" value="F:flavin-dependent sulfhydryl oxidase activity"/>
    <property type="evidence" value="ECO:0007669"/>
    <property type="project" value="InterPro"/>
</dbReference>
<comment type="function">
    <text evidence="7">Catalyzes the oxidation of sulfhydryl groups in peptide and protein thiols to disulfides with the reduction of oxygen to hydrogen peroxide.</text>
</comment>
<dbReference type="PANTHER" id="PTHR22897:SF6">
    <property type="entry name" value="SULFHYDRYL OXIDASE 1"/>
    <property type="match status" value="1"/>
</dbReference>
<evidence type="ECO:0000313" key="10">
    <source>
        <dbReference type="EMBL" id="KAG8555518.1"/>
    </source>
</evidence>
<dbReference type="GO" id="GO:0000139">
    <property type="term" value="C:Golgi membrane"/>
    <property type="evidence" value="ECO:0007669"/>
    <property type="project" value="TreeGrafter"/>
</dbReference>
<evidence type="ECO:0000256" key="7">
    <source>
        <dbReference type="RuleBase" id="RU371123"/>
    </source>
</evidence>
<comment type="similarity">
    <text evidence="7">Belongs to the quiescin-sulfhydryl oxidase (QSOX) family.</text>
</comment>
<keyword evidence="7" id="KW-0812">Transmembrane</keyword>
<evidence type="ECO:0000256" key="2">
    <source>
        <dbReference type="ARBA" id="ARBA00022630"/>
    </source>
</evidence>
<feature type="transmembrane region" description="Helical" evidence="7">
    <location>
        <begin position="628"/>
        <end position="645"/>
    </location>
</feature>
<keyword evidence="6" id="KW-1015">Disulfide bond</keyword>
<accession>A0AAV7AA12</accession>
<dbReference type="InterPro" id="IPR041269">
    <property type="entry name" value="QSOX_Trx1"/>
</dbReference>
<dbReference type="Pfam" id="PF18371">
    <property type="entry name" value="FAD_SOX"/>
    <property type="match status" value="1"/>
</dbReference>